<evidence type="ECO:0000313" key="1">
    <source>
        <dbReference type="EMBL" id="PLW40712.1"/>
    </source>
</evidence>
<accession>A0A2N5USJ3</accession>
<reference evidence="1 2" key="1">
    <citation type="submission" date="2017-11" db="EMBL/GenBank/DDBJ databases">
        <title>De novo assembly and phasing of dikaryotic genomes from two isolates of Puccinia coronata f. sp. avenae, the causal agent of oat crown rust.</title>
        <authorList>
            <person name="Miller M.E."/>
            <person name="Zhang Y."/>
            <person name="Omidvar V."/>
            <person name="Sperschneider J."/>
            <person name="Schwessinger B."/>
            <person name="Raley C."/>
            <person name="Palmer J.M."/>
            <person name="Garnica D."/>
            <person name="Upadhyaya N."/>
            <person name="Rathjen J."/>
            <person name="Taylor J.M."/>
            <person name="Park R.F."/>
            <person name="Dodds P.N."/>
            <person name="Hirsch C.D."/>
            <person name="Kianian S.F."/>
            <person name="Figueroa M."/>
        </authorList>
    </citation>
    <scope>NUCLEOTIDE SEQUENCE [LARGE SCALE GENOMIC DNA]</scope>
    <source>
        <strain evidence="1">12NC29</strain>
    </source>
</reference>
<name>A0A2N5USJ3_9BASI</name>
<comment type="caution">
    <text evidence="1">The sequence shown here is derived from an EMBL/GenBank/DDBJ whole genome shotgun (WGS) entry which is preliminary data.</text>
</comment>
<proteinExistence type="predicted"/>
<gene>
    <name evidence="1" type="ORF">PCANC_14453</name>
</gene>
<dbReference type="EMBL" id="PGCJ01000178">
    <property type="protein sequence ID" value="PLW40712.1"/>
    <property type="molecule type" value="Genomic_DNA"/>
</dbReference>
<evidence type="ECO:0000313" key="2">
    <source>
        <dbReference type="Proteomes" id="UP000235388"/>
    </source>
</evidence>
<protein>
    <submittedName>
        <fullName evidence="1">Uncharacterized protein</fullName>
    </submittedName>
</protein>
<dbReference type="Proteomes" id="UP000235388">
    <property type="component" value="Unassembled WGS sequence"/>
</dbReference>
<dbReference type="AlphaFoldDB" id="A0A2N5USJ3"/>
<keyword evidence="2" id="KW-1185">Reference proteome</keyword>
<sequence>MSTSLELWSPYDHQCTAWFWLPRGMQGDARERKSVPPEHIRRGISFRFDHRSPVTSKPLVSQDLKDSAFCWTGSRVMSDGLFLRTPSCSRSNPHSRRIISCGPEILWAGPFFEPGLIPLSWMTWFSWSGFNIPLLTPEPALTSHGSPLTQANKAFEGFEEL</sequence>
<organism evidence="1 2">
    <name type="scientific">Puccinia coronata f. sp. avenae</name>
    <dbReference type="NCBI Taxonomy" id="200324"/>
    <lineage>
        <taxon>Eukaryota</taxon>
        <taxon>Fungi</taxon>
        <taxon>Dikarya</taxon>
        <taxon>Basidiomycota</taxon>
        <taxon>Pucciniomycotina</taxon>
        <taxon>Pucciniomycetes</taxon>
        <taxon>Pucciniales</taxon>
        <taxon>Pucciniaceae</taxon>
        <taxon>Puccinia</taxon>
    </lineage>
</organism>